<dbReference type="PROSITE" id="PS51755">
    <property type="entry name" value="OMPR_PHOB"/>
    <property type="match status" value="1"/>
</dbReference>
<evidence type="ECO:0000259" key="11">
    <source>
        <dbReference type="PROSITE" id="PS51755"/>
    </source>
</evidence>
<dbReference type="SMART" id="SM00862">
    <property type="entry name" value="Trans_reg_C"/>
    <property type="match status" value="1"/>
</dbReference>
<dbReference type="SUPFAM" id="SSF52172">
    <property type="entry name" value="CheY-like"/>
    <property type="match status" value="1"/>
</dbReference>
<dbReference type="EMBL" id="QSOE01000050">
    <property type="protein sequence ID" value="RGI87127.1"/>
    <property type="molecule type" value="Genomic_DNA"/>
</dbReference>
<dbReference type="SMART" id="SM00448">
    <property type="entry name" value="REC"/>
    <property type="match status" value="1"/>
</dbReference>
<evidence type="ECO:0000256" key="7">
    <source>
        <dbReference type="ARBA" id="ARBA00024867"/>
    </source>
</evidence>
<dbReference type="PROSITE" id="PS50110">
    <property type="entry name" value="RESPONSE_REGULATORY"/>
    <property type="match status" value="1"/>
</dbReference>
<evidence type="ECO:0000256" key="4">
    <source>
        <dbReference type="ARBA" id="ARBA00023015"/>
    </source>
</evidence>
<reference evidence="12 13" key="1">
    <citation type="submission" date="2018-08" db="EMBL/GenBank/DDBJ databases">
        <title>A genome reference for cultivated species of the human gut microbiota.</title>
        <authorList>
            <person name="Zou Y."/>
            <person name="Xue W."/>
            <person name="Luo G."/>
        </authorList>
    </citation>
    <scope>NUCLEOTIDE SEQUENCE [LARGE SCALE GENOMIC DNA]</scope>
    <source>
        <strain evidence="12 13">TM10-1AC</strain>
    </source>
</reference>
<dbReference type="RefSeq" id="WP_025489606.1">
    <property type="nucleotide sequence ID" value="NZ_QSOE01000050.1"/>
</dbReference>
<dbReference type="PANTHER" id="PTHR48111">
    <property type="entry name" value="REGULATOR OF RPOS"/>
    <property type="match status" value="1"/>
</dbReference>
<dbReference type="InterPro" id="IPR036388">
    <property type="entry name" value="WH-like_DNA-bd_sf"/>
</dbReference>
<protein>
    <recommendedName>
        <fullName evidence="1">Stage 0 sporulation protein A homolog</fullName>
    </recommendedName>
</protein>
<gene>
    <name evidence="12" type="ORF">DXD91_08695</name>
</gene>
<sequence length="228" mass="25811">MKILLLEDDLELCKNIKISLEKENYMVDCCNDGETAMLYALNTDYAYDLAIVDRMLPIIDGLTIIKSMRKKGISIPILIITAMSTLDNRVEGLDGGADDYLVKPFHIKELLARVRALTRRPANIQLSSKLEYGDLTFDKDSRTLSTPVNSLLLTSKETELTFVFMQNPETLFSREQLILKIWGSSSEVETGNVDSYISFLRKRLKELKSSCKITTVYGAGYKLEKETC</sequence>
<dbReference type="SUPFAM" id="SSF46894">
    <property type="entry name" value="C-terminal effector domain of the bipartite response regulators"/>
    <property type="match status" value="1"/>
</dbReference>
<evidence type="ECO:0000313" key="12">
    <source>
        <dbReference type="EMBL" id="RGI87127.1"/>
    </source>
</evidence>
<keyword evidence="6" id="KW-0804">Transcription</keyword>
<keyword evidence="5 9" id="KW-0238">DNA-binding</keyword>
<dbReference type="InterPro" id="IPR001789">
    <property type="entry name" value="Sig_transdc_resp-reg_receiver"/>
</dbReference>
<dbReference type="CDD" id="cd00383">
    <property type="entry name" value="trans_reg_C"/>
    <property type="match status" value="1"/>
</dbReference>
<evidence type="ECO:0000256" key="5">
    <source>
        <dbReference type="ARBA" id="ARBA00023125"/>
    </source>
</evidence>
<dbReference type="InterPro" id="IPR001867">
    <property type="entry name" value="OmpR/PhoB-type_DNA-bd"/>
</dbReference>
<dbReference type="Pfam" id="PF00072">
    <property type="entry name" value="Response_reg"/>
    <property type="match status" value="1"/>
</dbReference>
<keyword evidence="4" id="KW-0805">Transcription regulation</keyword>
<dbReference type="Proteomes" id="UP000262524">
    <property type="component" value="Unassembled WGS sequence"/>
</dbReference>
<dbReference type="Gene3D" id="6.10.250.690">
    <property type="match status" value="1"/>
</dbReference>
<dbReference type="GeneID" id="97507643"/>
<organism evidence="12 13">
    <name type="scientific">Anaerobutyricum hallii</name>
    <dbReference type="NCBI Taxonomy" id="39488"/>
    <lineage>
        <taxon>Bacteria</taxon>
        <taxon>Bacillati</taxon>
        <taxon>Bacillota</taxon>
        <taxon>Clostridia</taxon>
        <taxon>Lachnospirales</taxon>
        <taxon>Lachnospiraceae</taxon>
        <taxon>Anaerobutyricum</taxon>
    </lineage>
</organism>
<proteinExistence type="predicted"/>
<dbReference type="GO" id="GO:0000976">
    <property type="term" value="F:transcription cis-regulatory region binding"/>
    <property type="evidence" value="ECO:0007669"/>
    <property type="project" value="TreeGrafter"/>
</dbReference>
<evidence type="ECO:0000256" key="1">
    <source>
        <dbReference type="ARBA" id="ARBA00018672"/>
    </source>
</evidence>
<dbReference type="Gene3D" id="1.10.10.10">
    <property type="entry name" value="Winged helix-like DNA-binding domain superfamily/Winged helix DNA-binding domain"/>
    <property type="match status" value="1"/>
</dbReference>
<dbReference type="AlphaFoldDB" id="A0A374NL46"/>
<dbReference type="PANTHER" id="PTHR48111:SF22">
    <property type="entry name" value="REGULATOR OF RPOS"/>
    <property type="match status" value="1"/>
</dbReference>
<comment type="caution">
    <text evidence="12">The sequence shown here is derived from an EMBL/GenBank/DDBJ whole genome shotgun (WGS) entry which is preliminary data.</text>
</comment>
<dbReference type="InterPro" id="IPR011006">
    <property type="entry name" value="CheY-like_superfamily"/>
</dbReference>
<dbReference type="InterPro" id="IPR039420">
    <property type="entry name" value="WalR-like"/>
</dbReference>
<keyword evidence="3" id="KW-0902">Two-component regulatory system</keyword>
<evidence type="ECO:0000256" key="3">
    <source>
        <dbReference type="ARBA" id="ARBA00023012"/>
    </source>
</evidence>
<accession>A0A374NL46</accession>
<dbReference type="InterPro" id="IPR016032">
    <property type="entry name" value="Sig_transdc_resp-reg_C-effctor"/>
</dbReference>
<feature type="domain" description="OmpR/PhoB-type" evidence="11">
    <location>
        <begin position="127"/>
        <end position="225"/>
    </location>
</feature>
<dbReference type="Pfam" id="PF00486">
    <property type="entry name" value="Trans_reg_C"/>
    <property type="match status" value="1"/>
</dbReference>
<keyword evidence="2 8" id="KW-0597">Phosphoprotein</keyword>
<dbReference type="GO" id="GO:0006355">
    <property type="term" value="P:regulation of DNA-templated transcription"/>
    <property type="evidence" value="ECO:0007669"/>
    <property type="project" value="InterPro"/>
</dbReference>
<dbReference type="GO" id="GO:0032993">
    <property type="term" value="C:protein-DNA complex"/>
    <property type="evidence" value="ECO:0007669"/>
    <property type="project" value="TreeGrafter"/>
</dbReference>
<evidence type="ECO:0000313" key="13">
    <source>
        <dbReference type="Proteomes" id="UP000262524"/>
    </source>
</evidence>
<dbReference type="Gene3D" id="3.40.50.2300">
    <property type="match status" value="1"/>
</dbReference>
<evidence type="ECO:0000256" key="2">
    <source>
        <dbReference type="ARBA" id="ARBA00022553"/>
    </source>
</evidence>
<evidence type="ECO:0000256" key="9">
    <source>
        <dbReference type="PROSITE-ProRule" id="PRU01091"/>
    </source>
</evidence>
<feature type="DNA-binding region" description="OmpR/PhoB-type" evidence="9">
    <location>
        <begin position="127"/>
        <end position="225"/>
    </location>
</feature>
<feature type="modified residue" description="4-aspartylphosphate" evidence="8">
    <location>
        <position position="53"/>
    </location>
</feature>
<evidence type="ECO:0000256" key="8">
    <source>
        <dbReference type="PROSITE-ProRule" id="PRU00169"/>
    </source>
</evidence>
<evidence type="ECO:0000256" key="6">
    <source>
        <dbReference type="ARBA" id="ARBA00023163"/>
    </source>
</evidence>
<comment type="function">
    <text evidence="7">May play the central regulatory role in sporulation. It may be an element of the effector pathway responsible for the activation of sporulation genes in response to nutritional stress. Spo0A may act in concert with spo0H (a sigma factor) to control the expression of some genes that are critical to the sporulation process.</text>
</comment>
<dbReference type="GO" id="GO:0000156">
    <property type="term" value="F:phosphorelay response regulator activity"/>
    <property type="evidence" value="ECO:0007669"/>
    <property type="project" value="TreeGrafter"/>
</dbReference>
<name>A0A374NL46_9FIRM</name>
<feature type="domain" description="Response regulatory" evidence="10">
    <location>
        <begin position="2"/>
        <end position="118"/>
    </location>
</feature>
<evidence type="ECO:0000259" key="10">
    <source>
        <dbReference type="PROSITE" id="PS50110"/>
    </source>
</evidence>
<dbReference type="GO" id="GO:0005829">
    <property type="term" value="C:cytosol"/>
    <property type="evidence" value="ECO:0007669"/>
    <property type="project" value="TreeGrafter"/>
</dbReference>